<evidence type="ECO:0000313" key="6">
    <source>
        <dbReference type="Ensembl" id="ENSTRUP00000062826.1"/>
    </source>
</evidence>
<dbReference type="Proteomes" id="UP000005226">
    <property type="component" value="Chromosome 2"/>
</dbReference>
<feature type="compositionally biased region" description="Basic and acidic residues" evidence="3">
    <location>
        <begin position="114"/>
        <end position="123"/>
    </location>
</feature>
<accession>A0A674MNX4</accession>
<reference evidence="6" key="2">
    <citation type="submission" date="2025-08" db="UniProtKB">
        <authorList>
            <consortium name="Ensembl"/>
        </authorList>
    </citation>
    <scope>IDENTIFICATION</scope>
</reference>
<keyword evidence="2" id="KW-0539">Nucleus</keyword>
<evidence type="ECO:0000256" key="1">
    <source>
        <dbReference type="ARBA" id="ARBA00004123"/>
    </source>
</evidence>
<gene>
    <name evidence="6" type="primary">khdrbs1a</name>
</gene>
<reference evidence="6 7" key="1">
    <citation type="journal article" date="2011" name="Genome Biol. Evol.">
        <title>Integration of the genetic map and genome assembly of fugu facilitates insights into distinct features of genome evolution in teleosts and mammals.</title>
        <authorList>
            <person name="Kai W."/>
            <person name="Kikuchi K."/>
            <person name="Tohari S."/>
            <person name="Chew A.K."/>
            <person name="Tay A."/>
            <person name="Fujiwara A."/>
            <person name="Hosoya S."/>
            <person name="Suetake H."/>
            <person name="Naruse K."/>
            <person name="Brenner S."/>
            <person name="Suzuki Y."/>
            <person name="Venkatesh B."/>
        </authorList>
    </citation>
    <scope>NUCLEOTIDE SEQUENCE [LARGE SCALE GENOMIC DNA]</scope>
</reference>
<sequence>MHIERIQKGETKKEPEKETYLDLFATKNLKLKERVLIPTKQYPKPYEESYPETGYEGYENYYTQQPAAADTEYYDYGHGEAQETTYESYTQDEWDNSWSGAGGKAAPARQAKGGYRDHPYGRY</sequence>
<evidence type="ECO:0000259" key="4">
    <source>
        <dbReference type="Pfam" id="PF16274"/>
    </source>
</evidence>
<organism evidence="6 7">
    <name type="scientific">Takifugu rubripes</name>
    <name type="common">Japanese pufferfish</name>
    <name type="synonym">Fugu rubripes</name>
    <dbReference type="NCBI Taxonomy" id="31033"/>
    <lineage>
        <taxon>Eukaryota</taxon>
        <taxon>Metazoa</taxon>
        <taxon>Chordata</taxon>
        <taxon>Craniata</taxon>
        <taxon>Vertebrata</taxon>
        <taxon>Euteleostomi</taxon>
        <taxon>Actinopterygii</taxon>
        <taxon>Neopterygii</taxon>
        <taxon>Teleostei</taxon>
        <taxon>Neoteleostei</taxon>
        <taxon>Acanthomorphata</taxon>
        <taxon>Eupercaria</taxon>
        <taxon>Tetraodontiformes</taxon>
        <taxon>Tetradontoidea</taxon>
        <taxon>Tetraodontidae</taxon>
        <taxon>Takifugu</taxon>
    </lineage>
</organism>
<reference evidence="6" key="3">
    <citation type="submission" date="2025-09" db="UniProtKB">
        <authorList>
            <consortium name="Ensembl"/>
        </authorList>
    </citation>
    <scope>IDENTIFICATION</scope>
</reference>
<name>A0A674MNX4_TAKRU</name>
<dbReference type="InterPro" id="IPR032335">
    <property type="entry name" value="Sam68-YY"/>
</dbReference>
<dbReference type="Pfam" id="PF16274">
    <property type="entry name" value="Qua1"/>
    <property type="match status" value="1"/>
</dbReference>
<keyword evidence="7" id="KW-1185">Reference proteome</keyword>
<dbReference type="InterPro" id="IPR032571">
    <property type="entry name" value="Qua1_dom"/>
</dbReference>
<dbReference type="Ensembl" id="ENSTRUT00000067546.1">
    <property type="protein sequence ID" value="ENSTRUP00000062826.1"/>
    <property type="gene ID" value="ENSTRUG00000012039.3"/>
</dbReference>
<feature type="domain" description="KHDRBS Qua1" evidence="4">
    <location>
        <begin position="3"/>
        <end position="28"/>
    </location>
</feature>
<comment type="subcellular location">
    <subcellularLocation>
        <location evidence="1">Nucleus</location>
    </subcellularLocation>
</comment>
<proteinExistence type="predicted"/>
<evidence type="ECO:0000256" key="3">
    <source>
        <dbReference type="SAM" id="MobiDB-lite"/>
    </source>
</evidence>
<feature type="region of interest" description="Disordered" evidence="3">
    <location>
        <begin position="99"/>
        <end position="123"/>
    </location>
</feature>
<dbReference type="Pfam" id="PF16568">
    <property type="entry name" value="Sam68-YY"/>
    <property type="match status" value="1"/>
</dbReference>
<dbReference type="GeneTree" id="ENSGT00940000155718"/>
<dbReference type="GO" id="GO:0005634">
    <property type="term" value="C:nucleus"/>
    <property type="evidence" value="ECO:0007669"/>
    <property type="project" value="UniProtKB-SubCell"/>
</dbReference>
<evidence type="ECO:0000259" key="5">
    <source>
        <dbReference type="Pfam" id="PF16568"/>
    </source>
</evidence>
<dbReference type="AlphaFoldDB" id="A0A674MNX4"/>
<evidence type="ECO:0000313" key="7">
    <source>
        <dbReference type="Proteomes" id="UP000005226"/>
    </source>
</evidence>
<evidence type="ECO:0000256" key="2">
    <source>
        <dbReference type="ARBA" id="ARBA00023242"/>
    </source>
</evidence>
<feature type="domain" description="Sam68 tyrosine-rich" evidence="5">
    <location>
        <begin position="42"/>
        <end position="93"/>
    </location>
</feature>
<protein>
    <submittedName>
        <fullName evidence="6">KH domain containing, RNA binding, signal transduction associated 1a</fullName>
    </submittedName>
</protein>